<name>A0A2Y9BFI9_9FIRM</name>
<evidence type="ECO:0000313" key="2">
    <source>
        <dbReference type="Proteomes" id="UP000245845"/>
    </source>
</evidence>
<protein>
    <submittedName>
        <fullName evidence="1">Uncharacterized protein</fullName>
    </submittedName>
</protein>
<evidence type="ECO:0000313" key="1">
    <source>
        <dbReference type="EMBL" id="PWJ29083.1"/>
    </source>
</evidence>
<keyword evidence="2" id="KW-1185">Reference proteome</keyword>
<organism evidence="1 2">
    <name type="scientific">Faecalicatena orotica</name>
    <dbReference type="NCBI Taxonomy" id="1544"/>
    <lineage>
        <taxon>Bacteria</taxon>
        <taxon>Bacillati</taxon>
        <taxon>Bacillota</taxon>
        <taxon>Clostridia</taxon>
        <taxon>Lachnospirales</taxon>
        <taxon>Lachnospiraceae</taxon>
        <taxon>Faecalicatena</taxon>
    </lineage>
</organism>
<proteinExistence type="predicted"/>
<dbReference type="AlphaFoldDB" id="A0A2Y9BFI9"/>
<dbReference type="RefSeq" id="WP_109731615.1">
    <property type="nucleotide sequence ID" value="NZ_BAAACK010000011.1"/>
</dbReference>
<accession>A0A2Y9BFI9</accession>
<dbReference type="Proteomes" id="UP000245845">
    <property type="component" value="Unassembled WGS sequence"/>
</dbReference>
<dbReference type="EMBL" id="QGDL01000007">
    <property type="protein sequence ID" value="PWJ29083.1"/>
    <property type="molecule type" value="Genomic_DNA"/>
</dbReference>
<sequence length="128" mass="14924">MKSNVKMFSPCVGNWWYTDNGQVWGIYCSLNDAVLNGSYRQFSMSDNHMTLWRKVVEDYIENEEEQKHVYALGYDVYEHGSVVYDLRTQCFYIICSETIYNNLIARKAIKSAFGLNGCNIDFQRVSLT</sequence>
<reference evidence="1 2" key="1">
    <citation type="submission" date="2018-05" db="EMBL/GenBank/DDBJ databases">
        <title>The Hungate 1000. A catalogue of reference genomes from the rumen microbiome.</title>
        <authorList>
            <person name="Kelly W."/>
        </authorList>
    </citation>
    <scope>NUCLEOTIDE SEQUENCE [LARGE SCALE GENOMIC DNA]</scope>
    <source>
        <strain evidence="1 2">NLAE-zl-C242</strain>
    </source>
</reference>
<comment type="caution">
    <text evidence="1">The sequence shown here is derived from an EMBL/GenBank/DDBJ whole genome shotgun (WGS) entry which is preliminary data.</text>
</comment>
<gene>
    <name evidence="1" type="ORF">A8806_107232</name>
</gene>